<dbReference type="Proteomes" id="UP001240643">
    <property type="component" value="Unassembled WGS sequence"/>
</dbReference>
<keyword evidence="3" id="KW-1185">Reference proteome</keyword>
<sequence length="656" mass="77331">MIKHRFSDQTIEIFKLKEIVPFYISDINVKFFDSLNNHPNKTFIQKVLPAIKKNLKAEDLEELDALDNLTKAEKIKLMLNLALQKIMARTSGSSDGLLKLQPESTKTNPVYIGYMHKYHPQEIDGAVYSQIERRYNFFIDINQSSYLNKYIEQIQLSFYLDEDNEILSGGFSLNYDWDQLISFDASVQKIYLRTLIRNFILKQLYPMSLENLLELFGTFDSHRKPTARTTKTDKLKFTDITVDDIKNNWVEIINKKFLNYLDLDQVAKQYFQDTLFYSIVITVIIILSLYEELRIYFTNESPEIILGILNRPTNINRQQQDPVQDYNELSHFLSENYFSKKKDLKIEKVRSAEELIELSTWANAERGFESFGFPLPVFEFHDSQNNLLISADSFFKENDKMKLFYLMTISPQLFGMDEDGYFIEYGQLLRVLAANKFNSKTMPLFYEKVQESNCELNYNFATYLNEKTILILKTEPVDVYHDYFWAQIYAQSINWIRKDIEFDFDNDLNPKKNALLYREKINTLENLIFDWQDEFYGIPQIRHIVYKIDEINNLKSSIRLLIDRINEKDKIFRKDNEIKILIFAFATAAIIGFNNFFGMIYTVLSVGKDASYSTANITVISISAILAFILIFIFGIYIVRVYKNKKFLKRFKKTLN</sequence>
<comment type="caution">
    <text evidence="2">The sequence shown here is derived from an EMBL/GenBank/DDBJ whole genome shotgun (WGS) entry which is preliminary data.</text>
</comment>
<keyword evidence="1" id="KW-0812">Transmembrane</keyword>
<feature type="transmembrane region" description="Helical" evidence="1">
    <location>
        <begin position="580"/>
        <end position="604"/>
    </location>
</feature>
<evidence type="ECO:0000313" key="2">
    <source>
        <dbReference type="EMBL" id="MDQ0514220.1"/>
    </source>
</evidence>
<evidence type="ECO:0000313" key="3">
    <source>
        <dbReference type="Proteomes" id="UP001240643"/>
    </source>
</evidence>
<dbReference type="RefSeq" id="WP_256547091.1">
    <property type="nucleotide sequence ID" value="NZ_CP101809.1"/>
</dbReference>
<gene>
    <name evidence="2" type="ORF">J2Z62_000658</name>
</gene>
<dbReference type="EMBL" id="JAUSWO010000001">
    <property type="protein sequence ID" value="MDQ0514220.1"/>
    <property type="molecule type" value="Genomic_DNA"/>
</dbReference>
<organism evidence="2 3">
    <name type="scientific">Mycoplasmoides fastidiosum</name>
    <dbReference type="NCBI Taxonomy" id="92758"/>
    <lineage>
        <taxon>Bacteria</taxon>
        <taxon>Bacillati</taxon>
        <taxon>Mycoplasmatota</taxon>
        <taxon>Mycoplasmoidales</taxon>
        <taxon>Mycoplasmoidaceae</taxon>
        <taxon>Mycoplasmoides</taxon>
    </lineage>
</organism>
<accession>A0ABU0LZT6</accession>
<reference evidence="2" key="1">
    <citation type="submission" date="2023-07" db="EMBL/GenBank/DDBJ databases">
        <title>Genomic Encyclopedia of Type Strains, Phase IV (KMG-IV): sequencing the most valuable type-strain genomes for metagenomic binning, comparative biology and taxonomic classification.</title>
        <authorList>
            <person name="Goeker M."/>
        </authorList>
    </citation>
    <scope>NUCLEOTIDE SEQUENCE [LARGE SCALE GENOMIC DNA]</scope>
    <source>
        <strain evidence="2">DSM 21204</strain>
    </source>
</reference>
<evidence type="ECO:0000256" key="1">
    <source>
        <dbReference type="SAM" id="Phobius"/>
    </source>
</evidence>
<feature type="transmembrane region" description="Helical" evidence="1">
    <location>
        <begin position="616"/>
        <end position="642"/>
    </location>
</feature>
<dbReference type="NCBIfam" id="NF045750">
    <property type="entry name" value="MPN338"/>
    <property type="match status" value="1"/>
</dbReference>
<protein>
    <submittedName>
        <fullName evidence="2">Uncharacterized protein</fullName>
    </submittedName>
</protein>
<keyword evidence="1" id="KW-0472">Membrane</keyword>
<proteinExistence type="predicted"/>
<feature type="transmembrane region" description="Helical" evidence="1">
    <location>
        <begin position="274"/>
        <end position="290"/>
    </location>
</feature>
<name>A0ABU0LZT6_9BACT</name>
<keyword evidence="1" id="KW-1133">Transmembrane helix</keyword>